<organism evidence="3 4">
    <name type="scientific">Pseudoduganella ginsengisoli</name>
    <dbReference type="NCBI Taxonomy" id="1462440"/>
    <lineage>
        <taxon>Bacteria</taxon>
        <taxon>Pseudomonadati</taxon>
        <taxon>Pseudomonadota</taxon>
        <taxon>Betaproteobacteria</taxon>
        <taxon>Burkholderiales</taxon>
        <taxon>Oxalobacteraceae</taxon>
        <taxon>Telluria group</taxon>
        <taxon>Pseudoduganella</taxon>
    </lineage>
</organism>
<feature type="domain" description="Restriction endonuclease type IV Mrr" evidence="2">
    <location>
        <begin position="97"/>
        <end position="207"/>
    </location>
</feature>
<dbReference type="GO" id="GO:0009307">
    <property type="term" value="P:DNA restriction-modification system"/>
    <property type="evidence" value="ECO:0007669"/>
    <property type="project" value="InterPro"/>
</dbReference>
<sequence length="221" mass="24476">MKPEHIGRGAGQRYGGNAPCAARQQPPGWDAAWAARFSRWGGALSRWAIRSFSRWLNAARLASLPGHLCNVQRSRRVLRAVRGFREPDAAGRCLAYLRAVDPLVFEEVVMSALEDAGLLVLRGRRYSGDGGVDGIVWLPDRGWYAVQSKRYRQHVCLAHVCAFGEVIGAGGYDGGLFVHTGRSGAALYPQMDAARIALLSGERLLRLVRERVLEFRLHRGR</sequence>
<dbReference type="InterPro" id="IPR011335">
    <property type="entry name" value="Restrct_endonuc-II-like"/>
</dbReference>
<proteinExistence type="predicted"/>
<dbReference type="Proteomes" id="UP000484015">
    <property type="component" value="Unassembled WGS sequence"/>
</dbReference>
<evidence type="ECO:0000259" key="2">
    <source>
        <dbReference type="Pfam" id="PF04471"/>
    </source>
</evidence>
<dbReference type="InterPro" id="IPR011856">
    <property type="entry name" value="tRNA_endonuc-like_dom_sf"/>
</dbReference>
<dbReference type="EMBL" id="WNLA01000006">
    <property type="protein sequence ID" value="MTW02710.1"/>
    <property type="molecule type" value="Genomic_DNA"/>
</dbReference>
<dbReference type="AlphaFoldDB" id="A0A6L6PZD4"/>
<keyword evidence="4" id="KW-1185">Reference proteome</keyword>
<dbReference type="Pfam" id="PF04471">
    <property type="entry name" value="Mrr_cat"/>
    <property type="match status" value="1"/>
</dbReference>
<evidence type="ECO:0000313" key="3">
    <source>
        <dbReference type="EMBL" id="MTW02710.1"/>
    </source>
</evidence>
<feature type="region of interest" description="Disordered" evidence="1">
    <location>
        <begin position="1"/>
        <end position="22"/>
    </location>
</feature>
<accession>A0A6L6PZD4</accession>
<dbReference type="Gene3D" id="3.40.1350.10">
    <property type="match status" value="1"/>
</dbReference>
<dbReference type="InterPro" id="IPR007560">
    <property type="entry name" value="Restrct_endonuc_IV_Mrr"/>
</dbReference>
<dbReference type="RefSeq" id="WP_155439109.1">
    <property type="nucleotide sequence ID" value="NZ_WNLA01000006.1"/>
</dbReference>
<evidence type="ECO:0000256" key="1">
    <source>
        <dbReference type="SAM" id="MobiDB-lite"/>
    </source>
</evidence>
<dbReference type="SUPFAM" id="SSF52980">
    <property type="entry name" value="Restriction endonuclease-like"/>
    <property type="match status" value="1"/>
</dbReference>
<protein>
    <recommendedName>
        <fullName evidence="2">Restriction endonuclease type IV Mrr domain-containing protein</fullName>
    </recommendedName>
</protein>
<dbReference type="InterPro" id="IPR052906">
    <property type="entry name" value="Type_IV_Methyl-Rstrct_Enzyme"/>
</dbReference>
<dbReference type="PANTHER" id="PTHR30015">
    <property type="entry name" value="MRR RESTRICTION SYSTEM PROTEIN"/>
    <property type="match status" value="1"/>
</dbReference>
<dbReference type="GO" id="GO:0015666">
    <property type="term" value="F:restriction endodeoxyribonuclease activity"/>
    <property type="evidence" value="ECO:0007669"/>
    <property type="project" value="TreeGrafter"/>
</dbReference>
<dbReference type="PANTHER" id="PTHR30015:SF7">
    <property type="entry name" value="TYPE IV METHYL-DIRECTED RESTRICTION ENZYME ECOKMRR"/>
    <property type="match status" value="1"/>
</dbReference>
<gene>
    <name evidence="3" type="ORF">GM668_11510</name>
</gene>
<dbReference type="OrthoDB" id="577942at2"/>
<dbReference type="GO" id="GO:0003677">
    <property type="term" value="F:DNA binding"/>
    <property type="evidence" value="ECO:0007669"/>
    <property type="project" value="InterPro"/>
</dbReference>
<comment type="caution">
    <text evidence="3">The sequence shown here is derived from an EMBL/GenBank/DDBJ whole genome shotgun (WGS) entry which is preliminary data.</text>
</comment>
<name>A0A6L6PZD4_9BURK</name>
<evidence type="ECO:0000313" key="4">
    <source>
        <dbReference type="Proteomes" id="UP000484015"/>
    </source>
</evidence>
<reference evidence="3 4" key="1">
    <citation type="submission" date="2019-11" db="EMBL/GenBank/DDBJ databases">
        <title>Type strains purchased from KCTC, JCM and DSMZ.</title>
        <authorList>
            <person name="Lu H."/>
        </authorList>
    </citation>
    <scope>NUCLEOTIDE SEQUENCE [LARGE SCALE GENOMIC DNA]</scope>
    <source>
        <strain evidence="3 4">KCTC 42409</strain>
    </source>
</reference>